<accession>A0A840QLA9</accession>
<keyword evidence="4 11" id="KW-0436">Ligase</keyword>
<keyword evidence="11" id="KW-0055">Arginine biosynthesis</keyword>
<evidence type="ECO:0000256" key="11">
    <source>
        <dbReference type="HAMAP-Rule" id="MF_01209"/>
    </source>
</evidence>
<dbReference type="GO" id="GO:0006207">
    <property type="term" value="P:'de novo' pyrimidine nucleobase biosynthetic process"/>
    <property type="evidence" value="ECO:0007669"/>
    <property type="project" value="InterPro"/>
</dbReference>
<feature type="binding site" evidence="11">
    <location>
        <position position="45"/>
    </location>
    <ligand>
        <name>L-glutamine</name>
        <dbReference type="ChEBI" id="CHEBI:58359"/>
    </ligand>
</feature>
<dbReference type="InterPro" id="IPR036480">
    <property type="entry name" value="CarbP_synth_ssu_N_sf"/>
</dbReference>
<dbReference type="GO" id="GO:0044205">
    <property type="term" value="P:'de novo' UMP biosynthetic process"/>
    <property type="evidence" value="ECO:0007669"/>
    <property type="project" value="UniProtKB-UniRule"/>
</dbReference>
<comment type="similarity">
    <text evidence="3 11">Belongs to the CarA family.</text>
</comment>
<feature type="binding site" evidence="11">
    <location>
        <position position="247"/>
    </location>
    <ligand>
        <name>L-glutamine</name>
        <dbReference type="ChEBI" id="CHEBI:58359"/>
    </ligand>
</feature>
<evidence type="ECO:0000256" key="2">
    <source>
        <dbReference type="ARBA" id="ARBA00005077"/>
    </source>
</evidence>
<feature type="active site" evidence="11">
    <location>
        <position position="331"/>
    </location>
</feature>
<dbReference type="GO" id="GO:0004088">
    <property type="term" value="F:carbamoyl-phosphate synthase (glutamine-hydrolyzing) activity"/>
    <property type="evidence" value="ECO:0007669"/>
    <property type="project" value="UniProtKB-UniRule"/>
</dbReference>
<gene>
    <name evidence="11" type="primary">carA</name>
    <name evidence="13" type="ORF">HNQ41_000286</name>
</gene>
<evidence type="ECO:0000256" key="4">
    <source>
        <dbReference type="ARBA" id="ARBA00022598"/>
    </source>
</evidence>
<feature type="binding site" evidence="11">
    <location>
        <position position="288"/>
    </location>
    <ligand>
        <name>L-glutamine</name>
        <dbReference type="ChEBI" id="CHEBI:58359"/>
    </ligand>
</feature>
<dbReference type="PANTHER" id="PTHR43418:SF7">
    <property type="entry name" value="CARBAMOYL-PHOSPHATE SYNTHASE SMALL CHAIN"/>
    <property type="match status" value="1"/>
</dbReference>
<dbReference type="HAMAP" id="MF_01209">
    <property type="entry name" value="CPSase_S_chain"/>
    <property type="match status" value="1"/>
</dbReference>
<keyword evidence="8 11" id="KW-0665">Pyrimidine biosynthesis</keyword>
<name>A0A840QLA9_9BACI</name>
<dbReference type="CDD" id="cd01744">
    <property type="entry name" value="GATase1_CPSase"/>
    <property type="match status" value="1"/>
</dbReference>
<comment type="pathway">
    <text evidence="1 11">Pyrimidine metabolism; UMP biosynthesis via de novo pathway; (S)-dihydroorotate from bicarbonate: step 1/3.</text>
</comment>
<dbReference type="InterPro" id="IPR035686">
    <property type="entry name" value="CPSase_GATase1"/>
</dbReference>
<keyword evidence="6 11" id="KW-0067">ATP-binding</keyword>
<protein>
    <recommendedName>
        <fullName evidence="11">Carbamoyl phosphate synthase small chain</fullName>
        <ecNumber evidence="11">6.3.5.5</ecNumber>
    </recommendedName>
    <alternativeName>
        <fullName evidence="11">Carbamoyl phosphate synthetase glutamine chain</fullName>
    </alternativeName>
</protein>
<dbReference type="FunFam" id="3.50.30.20:FF:000001">
    <property type="entry name" value="Carbamoyl-phosphate synthase small chain"/>
    <property type="match status" value="1"/>
</dbReference>
<evidence type="ECO:0000256" key="7">
    <source>
        <dbReference type="ARBA" id="ARBA00022962"/>
    </source>
</evidence>
<dbReference type="InterPro" id="IPR029062">
    <property type="entry name" value="Class_I_gatase-like"/>
</dbReference>
<dbReference type="AlphaFoldDB" id="A0A840QLA9"/>
<evidence type="ECO:0000313" key="13">
    <source>
        <dbReference type="EMBL" id="MBB5172146.1"/>
    </source>
</evidence>
<dbReference type="NCBIfam" id="NF009475">
    <property type="entry name" value="PRK12838.1"/>
    <property type="match status" value="1"/>
</dbReference>
<evidence type="ECO:0000256" key="6">
    <source>
        <dbReference type="ARBA" id="ARBA00022840"/>
    </source>
</evidence>
<evidence type="ECO:0000256" key="3">
    <source>
        <dbReference type="ARBA" id="ARBA00007800"/>
    </source>
</evidence>
<dbReference type="NCBIfam" id="TIGR01368">
    <property type="entry name" value="CPSaseIIsmall"/>
    <property type="match status" value="1"/>
</dbReference>
<comment type="catalytic activity">
    <reaction evidence="10 11">
        <text>L-glutamine + H2O = L-glutamate + NH4(+)</text>
        <dbReference type="Rhea" id="RHEA:15889"/>
        <dbReference type="ChEBI" id="CHEBI:15377"/>
        <dbReference type="ChEBI" id="CHEBI:28938"/>
        <dbReference type="ChEBI" id="CHEBI:29985"/>
        <dbReference type="ChEBI" id="CHEBI:58359"/>
    </reaction>
</comment>
<feature type="active site" evidence="11">
    <location>
        <position position="333"/>
    </location>
</feature>
<dbReference type="InterPro" id="IPR050472">
    <property type="entry name" value="Anth_synth/Amidotransfase"/>
</dbReference>
<comment type="pathway">
    <text evidence="2 11">Amino-acid biosynthesis; L-arginine biosynthesis; carbamoyl phosphate from bicarbonate: step 1/1.</text>
</comment>
<dbReference type="Gene3D" id="3.40.50.880">
    <property type="match status" value="1"/>
</dbReference>
<dbReference type="Pfam" id="PF00988">
    <property type="entry name" value="CPSase_sm_chain"/>
    <property type="match status" value="1"/>
</dbReference>
<reference evidence="13 14" key="1">
    <citation type="submission" date="2020-08" db="EMBL/GenBank/DDBJ databases">
        <title>Genomic Encyclopedia of Type Strains, Phase IV (KMG-IV): sequencing the most valuable type-strain genomes for metagenomic binning, comparative biology and taxonomic classification.</title>
        <authorList>
            <person name="Goeker M."/>
        </authorList>
    </citation>
    <scope>NUCLEOTIDE SEQUENCE [LARGE SCALE GENOMIC DNA]</scope>
    <source>
        <strain evidence="13 14">DSM 24696</strain>
    </source>
</reference>
<dbReference type="UniPathway" id="UPA00068">
    <property type="reaction ID" value="UER00171"/>
</dbReference>
<comment type="caution">
    <text evidence="11">Lacks conserved residue(s) required for the propagation of feature annotation.</text>
</comment>
<feature type="binding site" evidence="11">
    <location>
        <position position="219"/>
    </location>
    <ligand>
        <name>L-glutamine</name>
        <dbReference type="ChEBI" id="CHEBI:58359"/>
    </ligand>
</feature>
<dbReference type="InterPro" id="IPR006274">
    <property type="entry name" value="CarbamoylP_synth_ssu"/>
</dbReference>
<dbReference type="Proteomes" id="UP000551878">
    <property type="component" value="Unassembled WGS sequence"/>
</dbReference>
<feature type="binding site" evidence="11">
    <location>
        <position position="250"/>
    </location>
    <ligand>
        <name>L-glutamine</name>
        <dbReference type="ChEBI" id="CHEBI:58359"/>
    </ligand>
</feature>
<dbReference type="Pfam" id="PF00117">
    <property type="entry name" value="GATase"/>
    <property type="match status" value="1"/>
</dbReference>
<dbReference type="EC" id="6.3.5.5" evidence="11"/>
<organism evidence="13 14">
    <name type="scientific">Texcoconibacillus texcoconensis</name>
    <dbReference type="NCBI Taxonomy" id="1095777"/>
    <lineage>
        <taxon>Bacteria</taxon>
        <taxon>Bacillati</taxon>
        <taxon>Bacillota</taxon>
        <taxon>Bacilli</taxon>
        <taxon>Bacillales</taxon>
        <taxon>Bacillaceae</taxon>
        <taxon>Texcoconibacillus</taxon>
    </lineage>
</organism>
<evidence type="ECO:0000259" key="12">
    <source>
        <dbReference type="SMART" id="SM01097"/>
    </source>
</evidence>
<dbReference type="PRINTS" id="PR00097">
    <property type="entry name" value="ANTSNTHASEII"/>
</dbReference>
<dbReference type="GO" id="GO:0005524">
    <property type="term" value="F:ATP binding"/>
    <property type="evidence" value="ECO:0007669"/>
    <property type="project" value="UniProtKB-UniRule"/>
</dbReference>
<keyword evidence="5 11" id="KW-0547">Nucleotide-binding</keyword>
<proteinExistence type="inferred from homology"/>
<dbReference type="PRINTS" id="PR00096">
    <property type="entry name" value="GATASE"/>
</dbReference>
<dbReference type="GO" id="GO:0006541">
    <property type="term" value="P:glutamine metabolic process"/>
    <property type="evidence" value="ECO:0007669"/>
    <property type="project" value="InterPro"/>
</dbReference>
<keyword evidence="14" id="KW-1185">Reference proteome</keyword>
<dbReference type="SUPFAM" id="SSF52021">
    <property type="entry name" value="Carbamoyl phosphate synthetase, small subunit N-terminal domain"/>
    <property type="match status" value="1"/>
</dbReference>
<dbReference type="InterPro" id="IPR002474">
    <property type="entry name" value="CarbamoylP_synth_ssu_N"/>
</dbReference>
<comment type="subunit">
    <text evidence="11">Composed of two chains; the small (or glutamine) chain promotes the hydrolysis of glutamine to ammonia, which is used by the large (or ammonia) chain to synthesize carbamoyl phosphate. Tetramer of heterodimers (alpha,beta)4.</text>
</comment>
<dbReference type="UniPathway" id="UPA00070">
    <property type="reaction ID" value="UER00115"/>
</dbReference>
<evidence type="ECO:0000313" key="14">
    <source>
        <dbReference type="Proteomes" id="UP000551878"/>
    </source>
</evidence>
<dbReference type="RefSeq" id="WP_184662620.1">
    <property type="nucleotide sequence ID" value="NZ_JACHHB010000001.1"/>
</dbReference>
<dbReference type="SMART" id="SM01097">
    <property type="entry name" value="CPSase_sm_chain"/>
    <property type="match status" value="1"/>
</dbReference>
<keyword evidence="11" id="KW-0028">Amino-acid biosynthesis</keyword>
<feature type="domain" description="Carbamoyl-phosphate synthase small subunit N-terminal" evidence="12">
    <location>
        <begin position="1"/>
        <end position="131"/>
    </location>
</feature>
<sequence length="368" mass="40326">MDRKLVLENSAVFEGKGFGANVESMGEVVFQTGMTGYQEVVSNPSNCGQIVTMTYPLIGNAGVNRDDFENMISHIHGLIVKKACHKPSHFRSERSLHEYLQASGIPAIEGIDTRRLTKEIRTYGTIRGAIVPGSANTEEVVFNLKQSGSLHDQVSRVSTKSVYASPGNGKRVVVIDYGMKKAILKQLIQQGFDVVVVPYNTKAEDVLTLNPDGVVLSNGPGDPEDIPEAEQTVSQLIGEVPLFGICLGHQLLSRASGADTKKMLFGHRGANHPVKDLESKNVALTSQNHSYIVDEESMSQASLTVTHRNVNDGTIEGVRHTYAPAFGVQFHPEATPGPHDSFYLFERFHEMIESFDKEEKQEGLYAKA</sequence>
<evidence type="ECO:0000256" key="9">
    <source>
        <dbReference type="ARBA" id="ARBA00048816"/>
    </source>
</evidence>
<keyword evidence="7 11" id="KW-0315">Glutamine amidotransferase</keyword>
<dbReference type="GO" id="GO:0006526">
    <property type="term" value="P:L-arginine biosynthetic process"/>
    <property type="evidence" value="ECO:0007669"/>
    <property type="project" value="UniProtKB-UniRule"/>
</dbReference>
<comment type="function">
    <text evidence="11">Small subunit of the glutamine-dependent carbamoyl phosphate synthetase (CPSase). CPSase catalyzes the formation of carbamoyl phosphate from the ammonia moiety of glutamine, carbonate, and phosphate donated by ATP, constituting the first step of 2 biosynthetic pathways, one leading to arginine and/or urea and the other to pyrimidine nucleotides. The small subunit (glutamine amidotransferase) binds and cleaves glutamine to supply the large subunit with the substrate ammonia.</text>
</comment>
<comment type="catalytic activity">
    <reaction evidence="9 11">
        <text>hydrogencarbonate + L-glutamine + 2 ATP + H2O = carbamoyl phosphate + L-glutamate + 2 ADP + phosphate + 2 H(+)</text>
        <dbReference type="Rhea" id="RHEA:18633"/>
        <dbReference type="ChEBI" id="CHEBI:15377"/>
        <dbReference type="ChEBI" id="CHEBI:15378"/>
        <dbReference type="ChEBI" id="CHEBI:17544"/>
        <dbReference type="ChEBI" id="CHEBI:29985"/>
        <dbReference type="ChEBI" id="CHEBI:30616"/>
        <dbReference type="ChEBI" id="CHEBI:43474"/>
        <dbReference type="ChEBI" id="CHEBI:58228"/>
        <dbReference type="ChEBI" id="CHEBI:58359"/>
        <dbReference type="ChEBI" id="CHEBI:456216"/>
        <dbReference type="EC" id="6.3.5.5"/>
    </reaction>
</comment>
<evidence type="ECO:0000256" key="5">
    <source>
        <dbReference type="ARBA" id="ARBA00022741"/>
    </source>
</evidence>
<comment type="caution">
    <text evidence="13">The sequence shown here is derived from an EMBL/GenBank/DDBJ whole genome shotgun (WGS) entry which is preliminary data.</text>
</comment>
<dbReference type="SUPFAM" id="SSF52317">
    <property type="entry name" value="Class I glutamine amidotransferase-like"/>
    <property type="match status" value="1"/>
</dbReference>
<feature type="region of interest" description="CPSase" evidence="11">
    <location>
        <begin position="1"/>
        <end position="170"/>
    </location>
</feature>
<dbReference type="PROSITE" id="PS51273">
    <property type="entry name" value="GATASE_TYPE_1"/>
    <property type="match status" value="1"/>
</dbReference>
<evidence type="ECO:0000256" key="1">
    <source>
        <dbReference type="ARBA" id="ARBA00004812"/>
    </source>
</evidence>
<feature type="active site" description="Nucleophile" evidence="11">
    <location>
        <position position="246"/>
    </location>
</feature>
<feature type="binding site" evidence="11">
    <location>
        <position position="221"/>
    </location>
    <ligand>
        <name>L-glutamine</name>
        <dbReference type="ChEBI" id="CHEBI:58359"/>
    </ligand>
</feature>
<dbReference type="PANTHER" id="PTHR43418">
    <property type="entry name" value="MULTIFUNCTIONAL TRYPTOPHAN BIOSYNTHESIS PROTEIN-RELATED"/>
    <property type="match status" value="1"/>
</dbReference>
<dbReference type="EMBL" id="JACHHB010000001">
    <property type="protein sequence ID" value="MBB5172146.1"/>
    <property type="molecule type" value="Genomic_DNA"/>
</dbReference>
<evidence type="ECO:0000256" key="8">
    <source>
        <dbReference type="ARBA" id="ARBA00022975"/>
    </source>
</evidence>
<dbReference type="InterPro" id="IPR017926">
    <property type="entry name" value="GATASE"/>
</dbReference>
<dbReference type="Gene3D" id="3.50.30.20">
    <property type="entry name" value="Carbamoyl-phosphate synthase small subunit, N-terminal domain"/>
    <property type="match status" value="1"/>
</dbReference>
<feature type="binding site" evidence="11">
    <location>
        <position position="291"/>
    </location>
    <ligand>
        <name>L-glutamine</name>
        <dbReference type="ChEBI" id="CHEBI:58359"/>
    </ligand>
</feature>
<dbReference type="PRINTS" id="PR00099">
    <property type="entry name" value="CPSGATASE"/>
</dbReference>
<evidence type="ECO:0000256" key="10">
    <source>
        <dbReference type="ARBA" id="ARBA00049285"/>
    </source>
</evidence>